<keyword evidence="6 8" id="KW-0472">Membrane</keyword>
<comment type="similarity">
    <text evidence="8 9">Belongs to the TonB-dependent receptor family.</text>
</comment>
<keyword evidence="3 8" id="KW-1134">Transmembrane beta strand</keyword>
<name>A0A1M4WWC9_9BACT</name>
<sequence length="1160" mass="127272">MSVTSRHFFIGQLKFKPLNMRRLLQLAFLSIGMLLFGFSGLAQERPISGKVTGDDGTPLIGVTVLIKGTDRATQTDAEGRFTISAHTGQTLHFSSVGYNAQDAVIGEGNVVSMKLTTSSSNALEDVVVVGYSTQKRGNLTGAVSTIDVKKTLGGRPIADVGRGLQGAATGLSVTIPSGEVGSDPIIKIRGQLGSLQGGSSPLILLDNVEIPSIQVVNPNDIASITVLKDAASASIYGSKASFGVILITTKKGSGTGKPQINYSNNFSFQNVWKDLKMADVDGLRYTVDAAERIGVTTPTGAFYYVDRASYERAVEWKEKYGSTVGANDPTVFGRDWYVQGPSNQKMGVRTYDPYDYMVREWAPTQQHDLSVGLTQGKTSYNLGLGLLDQSGMMRPAKADKFSRYNVSMKISSDINKYLTIRGGALYSRRNKEYAYATSSTTADPWYYLYRWSSLYPLGRDENGDLIRSPYSEIASANTANILQNYANYSLGATVNITNNWKVDFDYTFSNQDETWKRPGTRFTARNSWAAPKARLDADGNPVYVDSTGKVVSSTAPGATRAFDLSYDTYTSAGSNPDHFARTATNFFSNTINALTTYNLKFKEDHAFKFILGINRVTATTEWQSSQVTNMLDISNPQIPFGIGTATIDGDKRWESQLGYFGRINYAFQNKYLLEGNLRYDGSSKFPKELWWRWYPSVSAGWVASEESFMKWTKPVVSSLKFRGSWGSIGDQSVSNRLYLPIMPNGQSTWINGSRVSYVGSPAAIDANIQWQDIISKNVGVDLGLLNNKINISFDLFERNTENMIVPQEGIPLTFGTNAPLGNYGALSTKGWELSLDFNHRFDNGLGINVRGNISDAKSILTSYGSGTQVTSNYNGKTIGEIWGYRTDRLYQNEDFELDANGKPILITLTPAESALYAGKKAYKLKAGPNGKMPVYQAFLQNSSNFFFGPGDVKFRDVNGDGEINNGKGTLADHGDLEMIGNSTPRYEYGFRLGADFKGFDISAFFQGVGSRQIWGDGMLAIAGFNSGDGAMPEAFAGNYWRPDNTGAFYPAAYNNAGSNAANNMQVQDRYLLDMSYLRLKNFTVGYSLPKSLMNKARINSLRVYVGLENFITWDHLGDLPIDPETISGYSMWNGSNYNSGRTGMGVPAFKSVSVGAQLNF</sequence>
<dbReference type="InterPro" id="IPR023997">
    <property type="entry name" value="TonB-dep_OMP_SusC/RagA_CS"/>
</dbReference>
<dbReference type="InterPro" id="IPR039426">
    <property type="entry name" value="TonB-dep_rcpt-like"/>
</dbReference>
<dbReference type="InterPro" id="IPR012910">
    <property type="entry name" value="Plug_dom"/>
</dbReference>
<dbReference type="NCBIfam" id="TIGR04057">
    <property type="entry name" value="SusC_RagA_signa"/>
    <property type="match status" value="1"/>
</dbReference>
<evidence type="ECO:0000256" key="7">
    <source>
        <dbReference type="ARBA" id="ARBA00023237"/>
    </source>
</evidence>
<dbReference type="InterPro" id="IPR008969">
    <property type="entry name" value="CarboxyPept-like_regulatory"/>
</dbReference>
<evidence type="ECO:0000256" key="2">
    <source>
        <dbReference type="ARBA" id="ARBA00022448"/>
    </source>
</evidence>
<dbReference type="Pfam" id="PF07715">
    <property type="entry name" value="Plug"/>
    <property type="match status" value="1"/>
</dbReference>
<dbReference type="Pfam" id="PF13715">
    <property type="entry name" value="CarbopepD_reg_2"/>
    <property type="match status" value="1"/>
</dbReference>
<dbReference type="GO" id="GO:0009279">
    <property type="term" value="C:cell outer membrane"/>
    <property type="evidence" value="ECO:0007669"/>
    <property type="project" value="UniProtKB-SubCell"/>
</dbReference>
<reference evidence="12 13" key="1">
    <citation type="submission" date="2016-11" db="EMBL/GenBank/DDBJ databases">
        <authorList>
            <person name="Jaros S."/>
            <person name="Januszkiewicz K."/>
            <person name="Wedrychowicz H."/>
        </authorList>
    </citation>
    <scope>NUCLEOTIDE SEQUENCE [LARGE SCALE GENOMIC DNA]</scope>
    <source>
        <strain evidence="12 13">DSM 18119</strain>
    </source>
</reference>
<keyword evidence="2 8" id="KW-0813">Transport</keyword>
<accession>A0A1M4WWC9</accession>
<evidence type="ECO:0000256" key="1">
    <source>
        <dbReference type="ARBA" id="ARBA00004571"/>
    </source>
</evidence>
<dbReference type="SUPFAM" id="SSF56935">
    <property type="entry name" value="Porins"/>
    <property type="match status" value="1"/>
</dbReference>
<keyword evidence="4 8" id="KW-0812">Transmembrane</keyword>
<dbReference type="PROSITE" id="PS52016">
    <property type="entry name" value="TONB_DEPENDENT_REC_3"/>
    <property type="match status" value="1"/>
</dbReference>
<protein>
    <submittedName>
        <fullName evidence="12">TonB-linked outer membrane protein, SusC/RagA family</fullName>
    </submittedName>
</protein>
<keyword evidence="13" id="KW-1185">Reference proteome</keyword>
<evidence type="ECO:0000256" key="3">
    <source>
        <dbReference type="ARBA" id="ARBA00022452"/>
    </source>
</evidence>
<evidence type="ECO:0000256" key="6">
    <source>
        <dbReference type="ARBA" id="ARBA00023136"/>
    </source>
</evidence>
<evidence type="ECO:0000259" key="10">
    <source>
        <dbReference type="Pfam" id="PF00593"/>
    </source>
</evidence>
<comment type="subcellular location">
    <subcellularLocation>
        <location evidence="1 8">Cell outer membrane</location>
        <topology evidence="1 8">Multi-pass membrane protein</topology>
    </subcellularLocation>
</comment>
<dbReference type="InterPro" id="IPR037066">
    <property type="entry name" value="Plug_dom_sf"/>
</dbReference>
<keyword evidence="5 9" id="KW-0798">TonB box</keyword>
<dbReference type="Proteomes" id="UP000184048">
    <property type="component" value="Unassembled WGS sequence"/>
</dbReference>
<gene>
    <name evidence="12" type="ORF">SAMN02745131_01246</name>
</gene>
<dbReference type="Gene3D" id="2.170.130.10">
    <property type="entry name" value="TonB-dependent receptor, plug domain"/>
    <property type="match status" value="1"/>
</dbReference>
<dbReference type="Gene3D" id="2.40.170.20">
    <property type="entry name" value="TonB-dependent receptor, beta-barrel domain"/>
    <property type="match status" value="1"/>
</dbReference>
<evidence type="ECO:0000313" key="12">
    <source>
        <dbReference type="EMBL" id="SHE85510.1"/>
    </source>
</evidence>
<keyword evidence="7 8" id="KW-0998">Cell outer membrane</keyword>
<dbReference type="InterPro" id="IPR000531">
    <property type="entry name" value="Beta-barrel_TonB"/>
</dbReference>
<evidence type="ECO:0000259" key="11">
    <source>
        <dbReference type="Pfam" id="PF07715"/>
    </source>
</evidence>
<dbReference type="AlphaFoldDB" id="A0A1M4WWC9"/>
<evidence type="ECO:0000256" key="4">
    <source>
        <dbReference type="ARBA" id="ARBA00022692"/>
    </source>
</evidence>
<dbReference type="Gene3D" id="2.60.40.1120">
    <property type="entry name" value="Carboxypeptidase-like, regulatory domain"/>
    <property type="match status" value="1"/>
</dbReference>
<evidence type="ECO:0000256" key="8">
    <source>
        <dbReference type="PROSITE-ProRule" id="PRU01360"/>
    </source>
</evidence>
<dbReference type="EMBL" id="FQUU01000004">
    <property type="protein sequence ID" value="SHE85510.1"/>
    <property type="molecule type" value="Genomic_DNA"/>
</dbReference>
<dbReference type="SUPFAM" id="SSF49464">
    <property type="entry name" value="Carboxypeptidase regulatory domain-like"/>
    <property type="match status" value="1"/>
</dbReference>
<feature type="domain" description="TonB-dependent receptor-like beta-barrel" evidence="10">
    <location>
        <begin position="456"/>
        <end position="1106"/>
    </location>
</feature>
<evidence type="ECO:0000256" key="5">
    <source>
        <dbReference type="ARBA" id="ARBA00023077"/>
    </source>
</evidence>
<dbReference type="STRING" id="1121884.SAMN02745131_01246"/>
<dbReference type="InterPro" id="IPR036942">
    <property type="entry name" value="Beta-barrel_TonB_sf"/>
</dbReference>
<dbReference type="Pfam" id="PF00593">
    <property type="entry name" value="TonB_dep_Rec_b-barrel"/>
    <property type="match status" value="1"/>
</dbReference>
<evidence type="ECO:0000313" key="13">
    <source>
        <dbReference type="Proteomes" id="UP000184048"/>
    </source>
</evidence>
<dbReference type="NCBIfam" id="TIGR04056">
    <property type="entry name" value="OMP_RagA_SusC"/>
    <property type="match status" value="1"/>
</dbReference>
<dbReference type="InterPro" id="IPR023996">
    <property type="entry name" value="TonB-dep_OMP_SusC/RagA"/>
</dbReference>
<proteinExistence type="inferred from homology"/>
<organism evidence="12 13">
    <name type="scientific">Flavisolibacter ginsengisoli DSM 18119</name>
    <dbReference type="NCBI Taxonomy" id="1121884"/>
    <lineage>
        <taxon>Bacteria</taxon>
        <taxon>Pseudomonadati</taxon>
        <taxon>Bacteroidota</taxon>
        <taxon>Chitinophagia</taxon>
        <taxon>Chitinophagales</taxon>
        <taxon>Chitinophagaceae</taxon>
        <taxon>Flavisolibacter</taxon>
    </lineage>
</organism>
<feature type="domain" description="TonB-dependent receptor plug" evidence="11">
    <location>
        <begin position="139"/>
        <end position="244"/>
    </location>
</feature>
<evidence type="ECO:0000256" key="9">
    <source>
        <dbReference type="RuleBase" id="RU003357"/>
    </source>
</evidence>